<reference evidence="2 3" key="1">
    <citation type="journal article" date="2002" name="DNA Res.">
        <title>Complete genome structure of the thermophilic cyanobacterium Thermosynechococcus elongatus BP-1.</title>
        <authorList>
            <person name="Nakamura Y."/>
            <person name="Kaneko T."/>
            <person name="Sato S."/>
            <person name="Ikeuchi M."/>
            <person name="Katoh H."/>
            <person name="Sasamoto S."/>
            <person name="Watanabe A."/>
            <person name="Iriguchi M."/>
            <person name="Kawashima K."/>
            <person name="Kimura T."/>
            <person name="Kishida Y."/>
            <person name="Kiyokawa C."/>
            <person name="Kohara M."/>
            <person name="Matsumoto M."/>
            <person name="Matsuno A."/>
            <person name="Nakazaki N."/>
            <person name="Shimpo S."/>
            <person name="Sugimoto M."/>
            <person name="Takeuchi C."/>
            <person name="Yamada M."/>
            <person name="Tabata S."/>
        </authorList>
    </citation>
    <scope>NUCLEOTIDE SEQUENCE [LARGE SCALE GENOMIC DNA]</scope>
    <source>
        <strain evidence="3">IAM M-273 / NIES-2133 / BP-1</strain>
    </source>
</reference>
<dbReference type="EnsemblBacteria" id="BAC09922">
    <property type="protein sequence ID" value="BAC09922"/>
    <property type="gene ID" value="BAC09922"/>
</dbReference>
<dbReference type="Proteomes" id="UP000000440">
    <property type="component" value="Chromosome"/>
</dbReference>
<dbReference type="EMBL" id="BA000039">
    <property type="protein sequence ID" value="BAC09922.1"/>
    <property type="molecule type" value="Genomic_DNA"/>
</dbReference>
<accession>Q8DGE7</accession>
<dbReference type="KEGG" id="tel:tlr2370"/>
<proteinExistence type="predicted"/>
<feature type="region of interest" description="Disordered" evidence="1">
    <location>
        <begin position="46"/>
        <end position="153"/>
    </location>
</feature>
<evidence type="ECO:0000256" key="1">
    <source>
        <dbReference type="SAM" id="MobiDB-lite"/>
    </source>
</evidence>
<dbReference type="STRING" id="197221.gene:10748990"/>
<name>Q8DGE7_THEVB</name>
<dbReference type="AlphaFoldDB" id="Q8DGE7"/>
<dbReference type="eggNOG" id="ENOG5033MZI">
    <property type="taxonomic scope" value="Bacteria"/>
</dbReference>
<protein>
    <submittedName>
        <fullName evidence="2">Tlr2370 protein</fullName>
    </submittedName>
</protein>
<feature type="compositionally biased region" description="Pro residues" evidence="1">
    <location>
        <begin position="143"/>
        <end position="153"/>
    </location>
</feature>
<feature type="compositionally biased region" description="Gly residues" evidence="1">
    <location>
        <begin position="111"/>
        <end position="136"/>
    </location>
</feature>
<feature type="compositionally biased region" description="Pro residues" evidence="1">
    <location>
        <begin position="50"/>
        <end position="63"/>
    </location>
</feature>
<organism evidence="2 3">
    <name type="scientific">Thermosynechococcus vestitus (strain NIES-2133 / IAM M-273 / BP-1)</name>
    <dbReference type="NCBI Taxonomy" id="197221"/>
    <lineage>
        <taxon>Bacteria</taxon>
        <taxon>Bacillati</taxon>
        <taxon>Cyanobacteriota</taxon>
        <taxon>Cyanophyceae</taxon>
        <taxon>Acaryochloridales</taxon>
        <taxon>Thermosynechococcaceae</taxon>
        <taxon>Thermosynechococcus</taxon>
    </lineage>
</organism>
<evidence type="ECO:0000313" key="3">
    <source>
        <dbReference type="Proteomes" id="UP000000440"/>
    </source>
</evidence>
<keyword evidence="3" id="KW-1185">Reference proteome</keyword>
<evidence type="ECO:0000313" key="2">
    <source>
        <dbReference type="EMBL" id="BAC09922.1"/>
    </source>
</evidence>
<gene>
    <name evidence="2" type="ordered locus">tlr2370</name>
</gene>
<feature type="compositionally biased region" description="Low complexity" evidence="1">
    <location>
        <begin position="64"/>
        <end position="74"/>
    </location>
</feature>
<sequence length="236" mass="23955">MSAPPDHHPRVRRQMLKQRTKMMTIAAGWLASAISGCGLMVTETEITNQPPVPPTATPTPPEATAPEPSAAGSPVAALTPPTDPKTYIEGLPNIGRSNPFDPVRVPNTGGVKNGGPGEGGGNGTSGPGSTGTGTGGTASRPTLPTPPPPPPPVDAQAVQVFGVAAVNGRLQAIIRSPKENVTRTVQVGDRIAGNVLVRAIDAYNTTPAVVLEQFGQTVRVTVGQPTTAQGATPPAI</sequence>